<dbReference type="EMBL" id="QGNW01000218">
    <property type="protein sequence ID" value="RVW84211.1"/>
    <property type="molecule type" value="Genomic_DNA"/>
</dbReference>
<dbReference type="AlphaFoldDB" id="A0A438HIC8"/>
<comment type="caution">
    <text evidence="1">The sequence shown here is derived from an EMBL/GenBank/DDBJ whole genome shotgun (WGS) entry which is preliminary data.</text>
</comment>
<sequence>MFSCCWVFSGANALLLKLLEIQRGLSKLRYITKKDKGVKINDDLRKKLGKKWNALSKVEKEDFMAKSKESSSKVISSDSMLTRASD</sequence>
<evidence type="ECO:0000313" key="2">
    <source>
        <dbReference type="Proteomes" id="UP000288805"/>
    </source>
</evidence>
<accession>A0A438HIC8</accession>
<organism evidence="1 2">
    <name type="scientific">Vitis vinifera</name>
    <name type="common">Grape</name>
    <dbReference type="NCBI Taxonomy" id="29760"/>
    <lineage>
        <taxon>Eukaryota</taxon>
        <taxon>Viridiplantae</taxon>
        <taxon>Streptophyta</taxon>
        <taxon>Embryophyta</taxon>
        <taxon>Tracheophyta</taxon>
        <taxon>Spermatophyta</taxon>
        <taxon>Magnoliopsida</taxon>
        <taxon>eudicotyledons</taxon>
        <taxon>Gunneridae</taxon>
        <taxon>Pentapetalae</taxon>
        <taxon>rosids</taxon>
        <taxon>Vitales</taxon>
        <taxon>Vitaceae</taxon>
        <taxon>Viteae</taxon>
        <taxon>Vitis</taxon>
    </lineage>
</organism>
<evidence type="ECO:0000313" key="1">
    <source>
        <dbReference type="EMBL" id="RVW84211.1"/>
    </source>
</evidence>
<protein>
    <submittedName>
        <fullName evidence="1">Uncharacterized protein</fullName>
    </submittedName>
</protein>
<proteinExistence type="predicted"/>
<dbReference type="Proteomes" id="UP000288805">
    <property type="component" value="Unassembled WGS sequence"/>
</dbReference>
<name>A0A438HIC8_VITVI</name>
<reference evidence="1 2" key="1">
    <citation type="journal article" date="2018" name="PLoS Genet.">
        <title>Population sequencing reveals clonal diversity and ancestral inbreeding in the grapevine cultivar Chardonnay.</title>
        <authorList>
            <person name="Roach M.J."/>
            <person name="Johnson D.L."/>
            <person name="Bohlmann J."/>
            <person name="van Vuuren H.J."/>
            <person name="Jones S.J."/>
            <person name="Pretorius I.S."/>
            <person name="Schmidt S.A."/>
            <person name="Borneman A.R."/>
        </authorList>
    </citation>
    <scope>NUCLEOTIDE SEQUENCE [LARGE SCALE GENOMIC DNA]</scope>
    <source>
        <strain evidence="2">cv. Chardonnay</strain>
        <tissue evidence="1">Leaf</tissue>
    </source>
</reference>
<gene>
    <name evidence="1" type="ORF">CK203_045288</name>
</gene>